<dbReference type="InterPro" id="IPR036188">
    <property type="entry name" value="FAD/NAD-bd_sf"/>
</dbReference>
<name>A0A9P0FZQ8_CHRIL</name>
<organism evidence="5 6">
    <name type="scientific">Chrysodeixis includens</name>
    <name type="common">Soybean looper</name>
    <name type="synonym">Pseudoplusia includens</name>
    <dbReference type="NCBI Taxonomy" id="689277"/>
    <lineage>
        <taxon>Eukaryota</taxon>
        <taxon>Metazoa</taxon>
        <taxon>Ecdysozoa</taxon>
        <taxon>Arthropoda</taxon>
        <taxon>Hexapoda</taxon>
        <taxon>Insecta</taxon>
        <taxon>Pterygota</taxon>
        <taxon>Neoptera</taxon>
        <taxon>Endopterygota</taxon>
        <taxon>Lepidoptera</taxon>
        <taxon>Glossata</taxon>
        <taxon>Ditrysia</taxon>
        <taxon>Noctuoidea</taxon>
        <taxon>Noctuidae</taxon>
        <taxon>Plusiinae</taxon>
        <taxon>Chrysodeixis</taxon>
    </lineage>
</organism>
<evidence type="ECO:0000256" key="2">
    <source>
        <dbReference type="ARBA" id="ARBA00039785"/>
    </source>
</evidence>
<dbReference type="GO" id="GO:0032981">
    <property type="term" value="P:mitochondrial respiratory chain complex I assembly"/>
    <property type="evidence" value="ECO:0007669"/>
    <property type="project" value="TreeGrafter"/>
</dbReference>
<dbReference type="GO" id="GO:0016491">
    <property type="term" value="F:oxidoreductase activity"/>
    <property type="evidence" value="ECO:0007669"/>
    <property type="project" value="UniProtKB-KW"/>
</dbReference>
<evidence type="ECO:0000259" key="4">
    <source>
        <dbReference type="Pfam" id="PF01266"/>
    </source>
</evidence>
<dbReference type="PANTHER" id="PTHR13847">
    <property type="entry name" value="SARCOSINE DEHYDROGENASE-RELATED"/>
    <property type="match status" value="1"/>
</dbReference>
<keyword evidence="6" id="KW-1185">Reference proteome</keyword>
<dbReference type="Gene3D" id="3.50.50.60">
    <property type="entry name" value="FAD/NAD(P)-binding domain"/>
    <property type="match status" value="1"/>
</dbReference>
<dbReference type="Gene3D" id="3.30.9.10">
    <property type="entry name" value="D-Amino Acid Oxidase, subunit A, domain 2"/>
    <property type="match status" value="1"/>
</dbReference>
<dbReference type="OrthoDB" id="424974at2759"/>
<proteinExistence type="predicted"/>
<evidence type="ECO:0000256" key="1">
    <source>
        <dbReference type="ARBA" id="ARBA00023002"/>
    </source>
</evidence>
<evidence type="ECO:0000313" key="6">
    <source>
        <dbReference type="Proteomes" id="UP001154114"/>
    </source>
</evidence>
<dbReference type="PANTHER" id="PTHR13847:SF287">
    <property type="entry name" value="FAD-DEPENDENT OXIDOREDUCTASE DOMAIN-CONTAINING PROTEIN 1"/>
    <property type="match status" value="1"/>
</dbReference>
<gene>
    <name evidence="5" type="ORF">CINC_LOCUS10532</name>
</gene>
<evidence type="ECO:0000313" key="5">
    <source>
        <dbReference type="EMBL" id="CAH0603230.1"/>
    </source>
</evidence>
<dbReference type="GO" id="GO:0005739">
    <property type="term" value="C:mitochondrion"/>
    <property type="evidence" value="ECO:0007669"/>
    <property type="project" value="GOC"/>
</dbReference>
<accession>A0A9P0FZQ8</accession>
<sequence length="469" mass="52399">MMITKSIYQNIFRGSAVTGVRYYAKDDNPIRKTMNILSNDIPQFMGLKEKIIYPEHADIVVIGAGFIGASVAYWLRKRAGDGLSIALIDKDFSFNNRTRNVSLGMINQHFSLPENISLAQYTVEFLRDIKKNLGQDVDIQFTPTGSLVLASEKYADKMEENVTLMNELGIKHNLLTKENIKSLYPWINTEDVKLGCMAVESEGTFNTWELHKGLLNKCSELGTTFVNAEVTGFQLEKQQDVLMEGVAPGSFERITRVVYKTKDNEEYAIKFAVCVLAAGDNSGEIAKLARIGTGDGLLNLPLPIERREFQVYSVLDKGSETGLGTPLVTDTTGLWLMRNGLESNLFCGNIPLINDDSKNMTESDYFESIIKPSLLNRVPSCGDAKINKFTSEIHDCNTFDNTGVIGPHPYHNNLYLATGFGKLGCQHAPGIGRAIAELIIDSHYISVDLTRFHFDRFLLNEKLVEFNVY</sequence>
<dbReference type="Proteomes" id="UP001154114">
    <property type="component" value="Chromosome 4"/>
</dbReference>
<dbReference type="Pfam" id="PF01266">
    <property type="entry name" value="DAO"/>
    <property type="match status" value="1"/>
</dbReference>
<evidence type="ECO:0000256" key="3">
    <source>
        <dbReference type="ARBA" id="ARBA00046185"/>
    </source>
</evidence>
<dbReference type="EMBL" id="LR824007">
    <property type="protein sequence ID" value="CAH0603230.1"/>
    <property type="molecule type" value="Genomic_DNA"/>
</dbReference>
<reference evidence="5" key="1">
    <citation type="submission" date="2021-12" db="EMBL/GenBank/DDBJ databases">
        <authorList>
            <person name="King R."/>
        </authorList>
    </citation>
    <scope>NUCLEOTIDE SEQUENCE</scope>
</reference>
<comment type="function">
    <text evidence="3">Required for the assembly of the mitochondrial membrane respiratory chain NADH dehydrogenase (Complex I). Involved in mid-late stages of complex I assembly.</text>
</comment>
<protein>
    <recommendedName>
        <fullName evidence="2">FAD-dependent oxidoreductase domain-containing protein 1</fullName>
    </recommendedName>
</protein>
<dbReference type="SUPFAM" id="SSF51905">
    <property type="entry name" value="FAD/NAD(P)-binding domain"/>
    <property type="match status" value="1"/>
</dbReference>
<dbReference type="AlphaFoldDB" id="A0A9P0FZQ8"/>
<feature type="domain" description="FAD dependent oxidoreductase" evidence="4">
    <location>
        <begin position="58"/>
        <end position="438"/>
    </location>
</feature>
<dbReference type="InterPro" id="IPR006076">
    <property type="entry name" value="FAD-dep_OxRdtase"/>
</dbReference>
<keyword evidence="1" id="KW-0560">Oxidoreductase</keyword>